<evidence type="ECO:0000313" key="2">
    <source>
        <dbReference type="Proteomes" id="UP000182983"/>
    </source>
</evidence>
<dbReference type="Gene3D" id="3.40.50.150">
    <property type="entry name" value="Vaccinia Virus protein VP39"/>
    <property type="match status" value="1"/>
</dbReference>
<dbReference type="GO" id="GO:0008168">
    <property type="term" value="F:methyltransferase activity"/>
    <property type="evidence" value="ECO:0007669"/>
    <property type="project" value="UniProtKB-KW"/>
</dbReference>
<dbReference type="PANTHER" id="PTHR43861">
    <property type="entry name" value="TRANS-ACONITATE 2-METHYLTRANSFERASE-RELATED"/>
    <property type="match status" value="1"/>
</dbReference>
<dbReference type="EMBL" id="FNWO01000004">
    <property type="protein sequence ID" value="SEH32035.1"/>
    <property type="molecule type" value="Genomic_DNA"/>
</dbReference>
<accession>A0A1H6HCX2</accession>
<keyword evidence="1" id="KW-0489">Methyltransferase</keyword>
<gene>
    <name evidence="1" type="ORF">SAMN04244559_01166</name>
</gene>
<protein>
    <submittedName>
        <fullName evidence="1">Methyltransferase domain-containing protein</fullName>
    </submittedName>
</protein>
<keyword evidence="2" id="KW-1185">Reference proteome</keyword>
<dbReference type="RefSeq" id="WP_074766489.1">
    <property type="nucleotide sequence ID" value="NZ_FNWO01000004.1"/>
</dbReference>
<dbReference type="SUPFAM" id="SSF53335">
    <property type="entry name" value="S-adenosyl-L-methionine-dependent methyltransferases"/>
    <property type="match status" value="1"/>
</dbReference>
<dbReference type="CDD" id="cd02440">
    <property type="entry name" value="AdoMet_MTases"/>
    <property type="match status" value="1"/>
</dbReference>
<dbReference type="InterPro" id="IPR029063">
    <property type="entry name" value="SAM-dependent_MTases_sf"/>
</dbReference>
<organism evidence="1 2">
    <name type="scientific">Magnetospirillum fulvum</name>
    <name type="common">Rhodospirillum fulvum</name>
    <dbReference type="NCBI Taxonomy" id="1082"/>
    <lineage>
        <taxon>Bacteria</taxon>
        <taxon>Pseudomonadati</taxon>
        <taxon>Pseudomonadota</taxon>
        <taxon>Alphaproteobacteria</taxon>
        <taxon>Rhodospirillales</taxon>
        <taxon>Rhodospirillaceae</taxon>
        <taxon>Magnetospirillum</taxon>
    </lineage>
</organism>
<dbReference type="Pfam" id="PF13489">
    <property type="entry name" value="Methyltransf_23"/>
    <property type="match status" value="1"/>
</dbReference>
<proteinExistence type="predicted"/>
<sequence>MDERAPGFYDTYASYKGYRTPNIDAKLIRRFDADIWHPAQCAADMSFLEIGCGTGEFLGYLEAKGVARRIGIDHDPALADIVPAAVRADFRHGDALALLNGSAEGPFDRVVLLDVLEHFSPDEARTLLETIRPRLTTAGKIVLKVPNAASPWGLSYQFGDLTHRTPFSAQSLRQLADSAGFSAVIRPQRQGSRRRRFTDAVVNRVLAWAVLTPPEVWSANLYAILTPRTEPRR</sequence>
<keyword evidence="1" id="KW-0808">Transferase</keyword>
<reference evidence="2" key="1">
    <citation type="submission" date="2016-10" db="EMBL/GenBank/DDBJ databases">
        <authorList>
            <person name="Varghese N."/>
            <person name="Submissions S."/>
        </authorList>
    </citation>
    <scope>NUCLEOTIDE SEQUENCE [LARGE SCALE GENOMIC DNA]</scope>
    <source>
        <strain evidence="2">DSM 13234</strain>
    </source>
</reference>
<dbReference type="AlphaFoldDB" id="A0A1H6HCX2"/>
<dbReference type="Proteomes" id="UP000182983">
    <property type="component" value="Unassembled WGS sequence"/>
</dbReference>
<evidence type="ECO:0000313" key="1">
    <source>
        <dbReference type="EMBL" id="SEH32035.1"/>
    </source>
</evidence>
<dbReference type="OrthoDB" id="9810247at2"/>
<dbReference type="GO" id="GO:0032259">
    <property type="term" value="P:methylation"/>
    <property type="evidence" value="ECO:0007669"/>
    <property type="project" value="UniProtKB-KW"/>
</dbReference>
<name>A0A1H6HCX2_MAGFU</name>